<dbReference type="EMBL" id="CACVBR010000006">
    <property type="protein sequence ID" value="CAA7194856.1"/>
    <property type="molecule type" value="Genomic_DNA"/>
</dbReference>
<evidence type="ECO:0000313" key="1">
    <source>
        <dbReference type="EMBL" id="CAA7194856.1"/>
    </source>
</evidence>
<dbReference type="Proteomes" id="UP000445144">
    <property type="component" value="Unassembled WGS sequence"/>
</dbReference>
<evidence type="ECO:0000313" key="2">
    <source>
        <dbReference type="Proteomes" id="UP000445144"/>
    </source>
</evidence>
<protein>
    <submittedName>
        <fullName evidence="1">Uncharacterized protein</fullName>
    </submittedName>
</protein>
<sequence>MNQFIPMKYFKVLILGILLSMLFSCGGDNDICESGEGTPRMKIAFKNATTEKAIILDTLYISVDYGSGKVDLGKTINTESRLIPLRVDNSSYTDVFIKRRFNGNESKVRINYTTTSTYVSPGCGIKKGYENLNSELLTSDPVEKLESGQNFIENEDKTNLFLLF</sequence>
<reference evidence="1 2" key="1">
    <citation type="submission" date="2020-01" db="EMBL/GenBank/DDBJ databases">
        <authorList>
            <person name="Rodrigo-Torres L."/>
            <person name="Arahal R. D."/>
            <person name="Lucena T."/>
        </authorList>
    </citation>
    <scope>NUCLEOTIDE SEQUENCE [LARGE SCALE GENOMIC DNA]</scope>
    <source>
        <strain evidence="1 2">CECT 9293</strain>
    </source>
</reference>
<dbReference type="Pfam" id="PF20050">
    <property type="entry name" value="DUF6452"/>
    <property type="match status" value="1"/>
</dbReference>
<gene>
    <name evidence="1" type="ORF">CHRY9293_01135</name>
</gene>
<accession>A0A6N4X7F4</accession>
<proteinExistence type="predicted"/>
<dbReference type="AlphaFoldDB" id="A0A6N4X7F4"/>
<dbReference type="InterPro" id="IPR045607">
    <property type="entry name" value="DUF6452"/>
</dbReference>
<keyword evidence="2" id="KW-1185">Reference proteome</keyword>
<name>A0A6N4X7F4_9FLAO</name>
<organism evidence="1 2">
    <name type="scientific">Chryseobacterium potabilaquae</name>
    <dbReference type="NCBI Taxonomy" id="2675057"/>
    <lineage>
        <taxon>Bacteria</taxon>
        <taxon>Pseudomonadati</taxon>
        <taxon>Bacteroidota</taxon>
        <taxon>Flavobacteriia</taxon>
        <taxon>Flavobacteriales</taxon>
        <taxon>Weeksellaceae</taxon>
        <taxon>Chryseobacterium group</taxon>
        <taxon>Chryseobacterium</taxon>
    </lineage>
</organism>